<dbReference type="Proteomes" id="UP000027180">
    <property type="component" value="Plasmid pRetIE4771e"/>
</dbReference>
<evidence type="ECO:0000259" key="2">
    <source>
        <dbReference type="Pfam" id="PF13579"/>
    </source>
</evidence>
<dbReference type="InterPro" id="IPR001296">
    <property type="entry name" value="Glyco_trans_1"/>
</dbReference>
<dbReference type="GO" id="GO:0016757">
    <property type="term" value="F:glycosyltransferase activity"/>
    <property type="evidence" value="ECO:0007669"/>
    <property type="project" value="UniProtKB-ARBA"/>
</dbReference>
<dbReference type="AlphaFoldDB" id="A0A060IIJ9"/>
<evidence type="ECO:0000313" key="3">
    <source>
        <dbReference type="EMBL" id="AIC31411.1"/>
    </source>
</evidence>
<keyword evidence="3" id="KW-0614">Plasmid</keyword>
<gene>
    <name evidence="3" type="ORF">IE4771_PE00185</name>
</gene>
<dbReference type="PANTHER" id="PTHR12526">
    <property type="entry name" value="GLYCOSYLTRANSFERASE"/>
    <property type="match status" value="1"/>
</dbReference>
<dbReference type="RefSeq" id="WP_040142737.1">
    <property type="nucleotide sequence ID" value="NZ_CP006991.1"/>
</dbReference>
<dbReference type="Gene3D" id="3.40.50.2000">
    <property type="entry name" value="Glycogen Phosphorylase B"/>
    <property type="match status" value="2"/>
</dbReference>
<dbReference type="InterPro" id="IPR028098">
    <property type="entry name" value="Glyco_trans_4-like_N"/>
</dbReference>
<evidence type="ECO:0000313" key="4">
    <source>
        <dbReference type="Proteomes" id="UP000027180"/>
    </source>
</evidence>
<dbReference type="SUPFAM" id="SSF53756">
    <property type="entry name" value="UDP-Glycosyltransferase/glycogen phosphorylase"/>
    <property type="match status" value="1"/>
</dbReference>
<reference evidence="3 4" key="1">
    <citation type="submission" date="2013-12" db="EMBL/GenBank/DDBJ databases">
        <title>Complete genome sequence of Rhizobium etli bv. mimosae IE4771.</title>
        <authorList>
            <person name="Bustos P."/>
            <person name="Santamaria R.I."/>
            <person name="Lozano L."/>
            <person name="Ormeno-Orrillo E."/>
            <person name="Rogel M.A."/>
            <person name="Romero D."/>
            <person name="Cevallos M.A."/>
            <person name="Martinez-Romero E."/>
            <person name="Gonzalez V."/>
        </authorList>
    </citation>
    <scope>NUCLEOTIDE SEQUENCE [LARGE SCALE GENOMIC DNA]</scope>
    <source>
        <strain evidence="3 4">IE4771</strain>
        <plasmid evidence="4">Plasmid pRetIE4771e</plasmid>
    </source>
</reference>
<feature type="domain" description="Glycosyl transferase family 1" evidence="1">
    <location>
        <begin position="203"/>
        <end position="338"/>
    </location>
</feature>
<evidence type="ECO:0000259" key="1">
    <source>
        <dbReference type="Pfam" id="PF00534"/>
    </source>
</evidence>
<proteinExistence type="predicted"/>
<dbReference type="HOGENOM" id="CLU_009583_12_0_5"/>
<dbReference type="KEGG" id="rei:IE4771_PE00185"/>
<organism evidence="3 4">
    <name type="scientific">Rhizobium etli bv. mimosae str. IE4771</name>
    <dbReference type="NCBI Taxonomy" id="1432050"/>
    <lineage>
        <taxon>Bacteria</taxon>
        <taxon>Pseudomonadati</taxon>
        <taxon>Pseudomonadota</taxon>
        <taxon>Alphaproteobacteria</taxon>
        <taxon>Hyphomicrobiales</taxon>
        <taxon>Rhizobiaceae</taxon>
        <taxon>Rhizobium/Agrobacterium group</taxon>
        <taxon>Rhizobium</taxon>
    </lineage>
</organism>
<dbReference type="Pfam" id="PF00534">
    <property type="entry name" value="Glycos_transf_1"/>
    <property type="match status" value="1"/>
</dbReference>
<accession>A0A060IIJ9</accession>
<dbReference type="OrthoDB" id="9781738at2"/>
<dbReference type="EMBL" id="CP006991">
    <property type="protein sequence ID" value="AIC31411.1"/>
    <property type="molecule type" value="Genomic_DNA"/>
</dbReference>
<dbReference type="Pfam" id="PF13579">
    <property type="entry name" value="Glyco_trans_4_4"/>
    <property type="match status" value="1"/>
</dbReference>
<feature type="domain" description="Glycosyltransferase subfamily 4-like N-terminal" evidence="2">
    <location>
        <begin position="44"/>
        <end position="183"/>
    </location>
</feature>
<protein>
    <submittedName>
        <fullName evidence="3">Glycosyltransferase family 1 protein</fullName>
    </submittedName>
</protein>
<name>A0A060IIJ9_RHIET</name>
<sequence length="382" mass="43041">MEMQVGQPPRDRSQRRLKILYIQPGTSAFAGIERVVDAVCTMLADRYPEDFEVDVLYTSVHKNRPTEARGYNIIDRVANGRIALMRTFRRVIKAKDYSLVVVPQIEPAVICMAACIGLKRRFAVHLHGNPKRERSHVKARILFFLMRVYFLSKVSYVFGTSPRQLESFKEMFRSKVPQVWVPNPVRTFDLAATSFGQEGSDVVTFVNVGRFAFQKGQDILLRAFAELAQIRPNVRLKIVGYGVGEADLRTEISRLGLDGIVSIEHHPTNPAPALATSDVYVSTSRWEGWSLAICEALRFGLPVIATDCEFGPSDILVDPRLGRLVPVSGGTPLAEAMAYYRDNLLVERSHSDFRKDFIDRYSPERVVKVHAQALRTAAKELS</sequence>
<geneLocation type="plasmid" evidence="3 4">
    <name>pRetIE4771e</name>
</geneLocation>